<dbReference type="AlphaFoldDB" id="A0A0E9SSS0"/>
<name>A0A0E9SSS0_ANGAN</name>
<protein>
    <submittedName>
        <fullName evidence="1">Uncharacterized protein</fullName>
    </submittedName>
</protein>
<proteinExistence type="predicted"/>
<accession>A0A0E9SSS0</accession>
<reference evidence="1" key="2">
    <citation type="journal article" date="2015" name="Fish Shellfish Immunol.">
        <title>Early steps in the European eel (Anguilla anguilla)-Vibrio vulnificus interaction in the gills: Role of the RtxA13 toxin.</title>
        <authorList>
            <person name="Callol A."/>
            <person name="Pajuelo D."/>
            <person name="Ebbesson L."/>
            <person name="Teles M."/>
            <person name="MacKenzie S."/>
            <person name="Amaro C."/>
        </authorList>
    </citation>
    <scope>NUCLEOTIDE SEQUENCE</scope>
</reference>
<reference evidence="1" key="1">
    <citation type="submission" date="2014-11" db="EMBL/GenBank/DDBJ databases">
        <authorList>
            <person name="Amaro Gonzalez C."/>
        </authorList>
    </citation>
    <scope>NUCLEOTIDE SEQUENCE</scope>
</reference>
<organism evidence="1">
    <name type="scientific">Anguilla anguilla</name>
    <name type="common">European freshwater eel</name>
    <name type="synonym">Muraena anguilla</name>
    <dbReference type="NCBI Taxonomy" id="7936"/>
    <lineage>
        <taxon>Eukaryota</taxon>
        <taxon>Metazoa</taxon>
        <taxon>Chordata</taxon>
        <taxon>Craniata</taxon>
        <taxon>Vertebrata</taxon>
        <taxon>Euteleostomi</taxon>
        <taxon>Actinopterygii</taxon>
        <taxon>Neopterygii</taxon>
        <taxon>Teleostei</taxon>
        <taxon>Anguilliformes</taxon>
        <taxon>Anguillidae</taxon>
        <taxon>Anguilla</taxon>
    </lineage>
</organism>
<dbReference type="EMBL" id="GBXM01064231">
    <property type="protein sequence ID" value="JAH44346.1"/>
    <property type="molecule type" value="Transcribed_RNA"/>
</dbReference>
<evidence type="ECO:0000313" key="1">
    <source>
        <dbReference type="EMBL" id="JAH44346.1"/>
    </source>
</evidence>
<sequence>MPILQIILVDRYYTLYRNYFSYIKKMYTKCFTS</sequence>